<evidence type="ECO:0000313" key="1">
    <source>
        <dbReference type="EMBL" id="MBP2318856.1"/>
    </source>
</evidence>
<organism evidence="1 2">
    <name type="scientific">Nesterenkonia lacusekhoensis</name>
    <dbReference type="NCBI Taxonomy" id="150832"/>
    <lineage>
        <taxon>Bacteria</taxon>
        <taxon>Bacillati</taxon>
        <taxon>Actinomycetota</taxon>
        <taxon>Actinomycetes</taxon>
        <taxon>Micrococcales</taxon>
        <taxon>Micrococcaceae</taxon>
        <taxon>Nesterenkonia</taxon>
    </lineage>
</organism>
<keyword evidence="2" id="KW-1185">Reference proteome</keyword>
<gene>
    <name evidence="1" type="ORF">JOF45_001875</name>
</gene>
<reference evidence="1 2" key="1">
    <citation type="submission" date="2021-03" db="EMBL/GenBank/DDBJ databases">
        <title>Sequencing the genomes of 1000 actinobacteria strains.</title>
        <authorList>
            <person name="Klenk H.-P."/>
        </authorList>
    </citation>
    <scope>NUCLEOTIDE SEQUENCE [LARGE SCALE GENOMIC DNA]</scope>
    <source>
        <strain evidence="1 2">DSM 12544</strain>
    </source>
</reference>
<protein>
    <submittedName>
        <fullName evidence="1">Uncharacterized protein</fullName>
    </submittedName>
</protein>
<dbReference type="EMBL" id="JAGINX010000001">
    <property type="protein sequence ID" value="MBP2318856.1"/>
    <property type="molecule type" value="Genomic_DNA"/>
</dbReference>
<name>A0ABS4T332_9MICC</name>
<proteinExistence type="predicted"/>
<comment type="caution">
    <text evidence="1">The sequence shown here is derived from an EMBL/GenBank/DDBJ whole genome shotgun (WGS) entry which is preliminary data.</text>
</comment>
<sequence length="38" mass="4179">MKFTSMKTAENMILRTVGAATADRPLFTGRFHLSVAAH</sequence>
<dbReference type="Proteomes" id="UP001519331">
    <property type="component" value="Unassembled WGS sequence"/>
</dbReference>
<evidence type="ECO:0000313" key="2">
    <source>
        <dbReference type="Proteomes" id="UP001519331"/>
    </source>
</evidence>
<accession>A0ABS4T332</accession>